<dbReference type="SMART" id="SM00283">
    <property type="entry name" value="MA"/>
    <property type="match status" value="1"/>
</dbReference>
<feature type="domain" description="Methyl-accepting transducer" evidence="3">
    <location>
        <begin position="25"/>
        <end position="296"/>
    </location>
</feature>
<dbReference type="Pfam" id="PF00015">
    <property type="entry name" value="MCPsignal"/>
    <property type="match status" value="1"/>
</dbReference>
<dbReference type="Gene3D" id="1.10.287.950">
    <property type="entry name" value="Methyl-accepting chemotaxis protein"/>
    <property type="match status" value="1"/>
</dbReference>
<evidence type="ECO:0000313" key="4">
    <source>
        <dbReference type="EMBL" id="MZP43411.1"/>
    </source>
</evidence>
<evidence type="ECO:0000313" key="5">
    <source>
        <dbReference type="Proteomes" id="UP000471031"/>
    </source>
</evidence>
<organism evidence="4 5">
    <name type="scientific">Heliomicrobium gestii</name>
    <name type="common">Heliobacterium gestii</name>
    <dbReference type="NCBI Taxonomy" id="2699"/>
    <lineage>
        <taxon>Bacteria</taxon>
        <taxon>Bacillati</taxon>
        <taxon>Bacillota</taxon>
        <taxon>Clostridia</taxon>
        <taxon>Eubacteriales</taxon>
        <taxon>Heliobacteriaceae</taxon>
        <taxon>Heliomicrobium</taxon>
    </lineage>
</organism>
<dbReference type="PROSITE" id="PS50111">
    <property type="entry name" value="CHEMOTAXIS_TRANSDUC_2"/>
    <property type="match status" value="1"/>
</dbReference>
<protein>
    <recommendedName>
        <fullName evidence="3">Methyl-accepting transducer domain-containing protein</fullName>
    </recommendedName>
</protein>
<dbReference type="EMBL" id="WXEX01000007">
    <property type="protein sequence ID" value="MZP43411.1"/>
    <property type="molecule type" value="Genomic_DNA"/>
</dbReference>
<evidence type="ECO:0000259" key="3">
    <source>
        <dbReference type="PROSITE" id="PS50111"/>
    </source>
</evidence>
<dbReference type="PANTHER" id="PTHR32089:SF114">
    <property type="entry name" value="METHYL-ACCEPTING CHEMOTAXIS PROTEIN MCPB"/>
    <property type="match status" value="1"/>
</dbReference>
<dbReference type="InterPro" id="IPR004089">
    <property type="entry name" value="MCPsignal_dom"/>
</dbReference>
<comment type="caution">
    <text evidence="4">The sequence shown here is derived from an EMBL/GenBank/DDBJ whole genome shotgun (WGS) entry which is preliminary data.</text>
</comment>
<sequence length="311" mass="33429">MKTLIENVQKQSGEVKGLSQQLAAAFQNMNASSAEISHSIQELANGAAQQARDVNAAKRLAAEMIEISHTVVSERDRLTEFVQETRTLTQEGNHRIQDTLARMQQIAKNNQQNTDQIKALENSSGEIGTIVDMITAIAGQTNLLALNAAIEAARAGEAGRGFGVVASEVKKLAEETDQAAQQINLRIRTVQSLVDQMTKNMNEGTQQIVDGVEKANGASVGYSLISRTIARFLDEVGKLNGATEKLVDKADTVMQVIDQVAVVTEESSQSTQTISASTQEQMASMEEISTASQQLAQLSASLTDIVNKGNE</sequence>
<evidence type="ECO:0000256" key="1">
    <source>
        <dbReference type="ARBA" id="ARBA00023224"/>
    </source>
</evidence>
<dbReference type="Proteomes" id="UP000471031">
    <property type="component" value="Unassembled WGS sequence"/>
</dbReference>
<keyword evidence="1 2" id="KW-0807">Transducer</keyword>
<dbReference type="AlphaFoldDB" id="A0A845LCX5"/>
<dbReference type="GO" id="GO:0016020">
    <property type="term" value="C:membrane"/>
    <property type="evidence" value="ECO:0007669"/>
    <property type="project" value="InterPro"/>
</dbReference>
<accession>A0A845LCX5</accession>
<keyword evidence="5" id="KW-1185">Reference proteome</keyword>
<dbReference type="SUPFAM" id="SSF58104">
    <property type="entry name" value="Methyl-accepting chemotaxis protein (MCP) signaling domain"/>
    <property type="match status" value="1"/>
</dbReference>
<reference evidence="4 5" key="1">
    <citation type="submission" date="2020-01" db="EMBL/GenBank/DDBJ databases">
        <title>Whole genome sequence of Heliobacterium gestii DSM 11169.</title>
        <authorList>
            <person name="Kyndt J.A."/>
            <person name="Meyer T.E."/>
        </authorList>
    </citation>
    <scope>NUCLEOTIDE SEQUENCE [LARGE SCALE GENOMIC DNA]</scope>
    <source>
        <strain evidence="4 5">DSM 11169</strain>
    </source>
</reference>
<dbReference type="OrthoDB" id="9814363at2"/>
<proteinExistence type="predicted"/>
<dbReference type="RefSeq" id="WP_161261968.1">
    <property type="nucleotide sequence ID" value="NZ_JAFBDC010000016.1"/>
</dbReference>
<dbReference type="PANTHER" id="PTHR32089">
    <property type="entry name" value="METHYL-ACCEPTING CHEMOTAXIS PROTEIN MCPB"/>
    <property type="match status" value="1"/>
</dbReference>
<evidence type="ECO:0000256" key="2">
    <source>
        <dbReference type="PROSITE-ProRule" id="PRU00284"/>
    </source>
</evidence>
<gene>
    <name evidence="4" type="ORF">GTO89_10195</name>
</gene>
<name>A0A845LCX5_HELGE</name>
<dbReference type="GO" id="GO:0007165">
    <property type="term" value="P:signal transduction"/>
    <property type="evidence" value="ECO:0007669"/>
    <property type="project" value="UniProtKB-KW"/>
</dbReference>